<evidence type="ECO:0000313" key="2">
    <source>
        <dbReference type="EMBL" id="KPM35683.1"/>
    </source>
</evidence>
<evidence type="ECO:0000313" key="3">
    <source>
        <dbReference type="Proteomes" id="UP000050424"/>
    </source>
</evidence>
<sequence>MKPPANPWPVILLILNLTTVRPSHPPQANSQLTLPQSLAAPTPRIEVAPRQPKPGSLTALLSTMAKDPRGALHLAPSGVLRSFAASGAVIDHRRAPEFAPLLRRLPGPEVDPDILGECSPPLACRNSTTCGGACGS</sequence>
<protein>
    <recommendedName>
        <fullName evidence="4">Secreted protein</fullName>
    </recommendedName>
</protein>
<evidence type="ECO:0000256" key="1">
    <source>
        <dbReference type="SAM" id="SignalP"/>
    </source>
</evidence>
<feature type="chain" id="PRO_5006135323" description="Secreted protein" evidence="1">
    <location>
        <begin position="23"/>
        <end position="136"/>
    </location>
</feature>
<dbReference type="OrthoDB" id="5089621at2759"/>
<dbReference type="EMBL" id="LKCW01000238">
    <property type="protein sequence ID" value="KPM35683.1"/>
    <property type="molecule type" value="Genomic_DNA"/>
</dbReference>
<feature type="signal peptide" evidence="1">
    <location>
        <begin position="1"/>
        <end position="22"/>
    </location>
</feature>
<dbReference type="Proteomes" id="UP000050424">
    <property type="component" value="Unassembled WGS sequence"/>
</dbReference>
<evidence type="ECO:0008006" key="4">
    <source>
        <dbReference type="Google" id="ProtNLM"/>
    </source>
</evidence>
<reference evidence="2 3" key="1">
    <citation type="submission" date="2015-09" db="EMBL/GenBank/DDBJ databases">
        <title>Draft genome of a European isolate of the apple canker pathogen Neonectria ditissima.</title>
        <authorList>
            <person name="Gomez-Cortecero A."/>
            <person name="Harrison R.J."/>
            <person name="Armitage A.D."/>
        </authorList>
    </citation>
    <scope>NUCLEOTIDE SEQUENCE [LARGE SCALE GENOMIC DNA]</scope>
    <source>
        <strain evidence="2 3">R09/05</strain>
    </source>
</reference>
<gene>
    <name evidence="2" type="ORF">AK830_g10871</name>
</gene>
<accession>A0A0P7B2P0</accession>
<dbReference type="STRING" id="78410.A0A0P7B2P0"/>
<comment type="caution">
    <text evidence="2">The sequence shown here is derived from an EMBL/GenBank/DDBJ whole genome shotgun (WGS) entry which is preliminary data.</text>
</comment>
<feature type="non-terminal residue" evidence="2">
    <location>
        <position position="136"/>
    </location>
</feature>
<proteinExistence type="predicted"/>
<name>A0A0P7B2P0_9HYPO</name>
<keyword evidence="3" id="KW-1185">Reference proteome</keyword>
<organism evidence="2 3">
    <name type="scientific">Neonectria ditissima</name>
    <dbReference type="NCBI Taxonomy" id="78410"/>
    <lineage>
        <taxon>Eukaryota</taxon>
        <taxon>Fungi</taxon>
        <taxon>Dikarya</taxon>
        <taxon>Ascomycota</taxon>
        <taxon>Pezizomycotina</taxon>
        <taxon>Sordariomycetes</taxon>
        <taxon>Hypocreomycetidae</taxon>
        <taxon>Hypocreales</taxon>
        <taxon>Nectriaceae</taxon>
        <taxon>Neonectria</taxon>
    </lineage>
</organism>
<keyword evidence="1" id="KW-0732">Signal</keyword>
<dbReference type="AlphaFoldDB" id="A0A0P7B2P0"/>